<sequence>MPESHSPKVFLNFPVADLDRSAAFYAAIGFRPEPNFTDETAAALSFGDRLFVMLLTHDKWKTFTTKDIPDANRSAQVMVALSLPDRVAVDAMVEAADAHGGTADVNPAQEHDFMYGRDFADPDGHIWEPHWLDESACGDAK</sequence>
<gene>
    <name evidence="2" type="ORF">L1F33_00905</name>
</gene>
<dbReference type="GO" id="GO:0016829">
    <property type="term" value="F:lyase activity"/>
    <property type="evidence" value="ECO:0007669"/>
    <property type="project" value="UniProtKB-KW"/>
</dbReference>
<name>A0ABY5T2I5_9SPHN</name>
<keyword evidence="2" id="KW-0456">Lyase</keyword>
<feature type="domain" description="Glyoxalase/Bleomycin resistance-like N-terminal" evidence="1">
    <location>
        <begin position="9"/>
        <end position="43"/>
    </location>
</feature>
<dbReference type="InterPro" id="IPR053863">
    <property type="entry name" value="Glyoxy/Ble-like_N"/>
</dbReference>
<accession>A0ABY5T2I5</accession>
<evidence type="ECO:0000313" key="3">
    <source>
        <dbReference type="Proteomes" id="UP001065265"/>
    </source>
</evidence>
<evidence type="ECO:0000259" key="1">
    <source>
        <dbReference type="Pfam" id="PF22677"/>
    </source>
</evidence>
<dbReference type="PANTHER" id="PTHR36503:SF2">
    <property type="entry name" value="BLR2408 PROTEIN"/>
    <property type="match status" value="1"/>
</dbReference>
<dbReference type="RefSeq" id="WP_265559037.1">
    <property type="nucleotide sequence ID" value="NZ_CP092471.1"/>
</dbReference>
<dbReference type="SUPFAM" id="SSF54593">
    <property type="entry name" value="Glyoxalase/Bleomycin resistance protein/Dihydroxybiphenyl dioxygenase"/>
    <property type="match status" value="1"/>
</dbReference>
<dbReference type="EMBL" id="CP092471">
    <property type="protein sequence ID" value="UVI39556.1"/>
    <property type="molecule type" value="Genomic_DNA"/>
</dbReference>
<dbReference type="InterPro" id="IPR029068">
    <property type="entry name" value="Glyas_Bleomycin-R_OHBP_Dase"/>
</dbReference>
<dbReference type="Proteomes" id="UP001065265">
    <property type="component" value="Chromosome"/>
</dbReference>
<proteinExistence type="predicted"/>
<dbReference type="Pfam" id="PF22677">
    <property type="entry name" value="Ble-like_N"/>
    <property type="match status" value="1"/>
</dbReference>
<dbReference type="Gene3D" id="3.10.180.10">
    <property type="entry name" value="2,3-Dihydroxybiphenyl 1,2-Dioxygenase, domain 1"/>
    <property type="match status" value="1"/>
</dbReference>
<dbReference type="PANTHER" id="PTHR36503">
    <property type="entry name" value="BLR2520 PROTEIN"/>
    <property type="match status" value="1"/>
</dbReference>
<evidence type="ECO:0000313" key="2">
    <source>
        <dbReference type="EMBL" id="UVI39556.1"/>
    </source>
</evidence>
<reference evidence="2" key="1">
    <citation type="submission" date="2022-02" db="EMBL/GenBank/DDBJ databases">
        <title>Qipengyuania spongiae sp. nov., isolated from marine sponge.</title>
        <authorList>
            <person name="Li Z."/>
            <person name="Zhang M."/>
        </authorList>
    </citation>
    <scope>NUCLEOTIDE SEQUENCE</scope>
    <source>
        <strain evidence="2">PHS-Z21</strain>
    </source>
</reference>
<keyword evidence="3" id="KW-1185">Reference proteome</keyword>
<protein>
    <submittedName>
        <fullName evidence="2">Lactoylglutathione lyase</fullName>
    </submittedName>
</protein>
<organism evidence="2 3">
    <name type="scientific">Qipengyuania spongiae</name>
    <dbReference type="NCBI Taxonomy" id="2909673"/>
    <lineage>
        <taxon>Bacteria</taxon>
        <taxon>Pseudomonadati</taxon>
        <taxon>Pseudomonadota</taxon>
        <taxon>Alphaproteobacteria</taxon>
        <taxon>Sphingomonadales</taxon>
        <taxon>Erythrobacteraceae</taxon>
        <taxon>Qipengyuania</taxon>
    </lineage>
</organism>